<dbReference type="InterPro" id="IPR036590">
    <property type="entry name" value="SRAP-like"/>
</dbReference>
<evidence type="ECO:0000256" key="3">
    <source>
        <dbReference type="ARBA" id="ARBA00022763"/>
    </source>
</evidence>
<evidence type="ECO:0000256" key="7">
    <source>
        <dbReference type="ARBA" id="ARBA00023239"/>
    </source>
</evidence>
<keyword evidence="5" id="KW-0190">Covalent protein-DNA linkage</keyword>
<dbReference type="EC" id="3.4.-.-" evidence="8"/>
<protein>
    <recommendedName>
        <fullName evidence="8">Abasic site processing protein</fullName>
        <ecNumber evidence="8">3.4.-.-</ecNumber>
    </recommendedName>
</protein>
<comment type="similarity">
    <text evidence="1 8">Belongs to the SOS response-associated peptidase family.</text>
</comment>
<keyword evidence="10" id="KW-1185">Reference proteome</keyword>
<keyword evidence="2 8" id="KW-0645">Protease</keyword>
<dbReference type="InterPro" id="IPR003738">
    <property type="entry name" value="SRAP"/>
</dbReference>
<accession>A0ABT3JCY0</accession>
<keyword evidence="4 8" id="KW-0378">Hydrolase</keyword>
<evidence type="ECO:0000313" key="9">
    <source>
        <dbReference type="EMBL" id="MCW3796925.1"/>
    </source>
</evidence>
<gene>
    <name evidence="9" type="ORF">OMW55_03785</name>
</gene>
<dbReference type="Pfam" id="PF02586">
    <property type="entry name" value="SRAP"/>
    <property type="match status" value="1"/>
</dbReference>
<sequence length="193" mass="20868">MCNLYSQTRSADEIARLFRDEGMPLVMPDGIPNLAPRNIAITDSAPIVRAGARGVELVVRRWSWPGPGGKPVYNFRSDNREFGSGRCLILADGFYEFTAPSDPKAKRKDRWRFSAPDGGLLGIAGLVRDAPGHGEAFTMLTCPPGEDVAPYHSRQVAVLPAASWRPWLDGSASAQNLIGPLPPGSLTVQAAER</sequence>
<dbReference type="EMBL" id="JAPDOB010000001">
    <property type="protein sequence ID" value="MCW3796925.1"/>
    <property type="molecule type" value="Genomic_DNA"/>
</dbReference>
<evidence type="ECO:0000256" key="5">
    <source>
        <dbReference type="ARBA" id="ARBA00023124"/>
    </source>
</evidence>
<keyword evidence="6" id="KW-0238">DNA-binding</keyword>
<dbReference type="PANTHER" id="PTHR13604">
    <property type="entry name" value="DC12-RELATED"/>
    <property type="match status" value="1"/>
</dbReference>
<dbReference type="SUPFAM" id="SSF143081">
    <property type="entry name" value="BB1717-like"/>
    <property type="match status" value="1"/>
</dbReference>
<keyword evidence="7" id="KW-0456">Lyase</keyword>
<evidence type="ECO:0000256" key="4">
    <source>
        <dbReference type="ARBA" id="ARBA00022801"/>
    </source>
</evidence>
<organism evidence="9 10">
    <name type="scientific">Sphingomonas arvum</name>
    <dbReference type="NCBI Taxonomy" id="2992113"/>
    <lineage>
        <taxon>Bacteria</taxon>
        <taxon>Pseudomonadati</taxon>
        <taxon>Pseudomonadota</taxon>
        <taxon>Alphaproteobacteria</taxon>
        <taxon>Sphingomonadales</taxon>
        <taxon>Sphingomonadaceae</taxon>
        <taxon>Sphingomonas</taxon>
    </lineage>
</organism>
<evidence type="ECO:0000256" key="6">
    <source>
        <dbReference type="ARBA" id="ARBA00023125"/>
    </source>
</evidence>
<dbReference type="Gene3D" id="3.90.1680.10">
    <property type="entry name" value="SOS response associated peptidase-like"/>
    <property type="match status" value="1"/>
</dbReference>
<keyword evidence="3" id="KW-0227">DNA damage</keyword>
<evidence type="ECO:0000256" key="2">
    <source>
        <dbReference type="ARBA" id="ARBA00022670"/>
    </source>
</evidence>
<dbReference type="RefSeq" id="WP_264880934.1">
    <property type="nucleotide sequence ID" value="NZ_JAPDOB010000001.1"/>
</dbReference>
<evidence type="ECO:0000313" key="10">
    <source>
        <dbReference type="Proteomes" id="UP001526246"/>
    </source>
</evidence>
<name>A0ABT3JCY0_9SPHN</name>
<comment type="caution">
    <text evidence="9">The sequence shown here is derived from an EMBL/GenBank/DDBJ whole genome shotgun (WGS) entry which is preliminary data.</text>
</comment>
<evidence type="ECO:0000256" key="8">
    <source>
        <dbReference type="RuleBase" id="RU364100"/>
    </source>
</evidence>
<dbReference type="Proteomes" id="UP001526246">
    <property type="component" value="Unassembled WGS sequence"/>
</dbReference>
<proteinExistence type="inferred from homology"/>
<dbReference type="PANTHER" id="PTHR13604:SF0">
    <property type="entry name" value="ABASIC SITE PROCESSING PROTEIN HMCES"/>
    <property type="match status" value="1"/>
</dbReference>
<reference evidence="9 10" key="1">
    <citation type="submission" date="2022-10" db="EMBL/GenBank/DDBJ databases">
        <title>Sphingomonas sp.</title>
        <authorList>
            <person name="Jin C."/>
        </authorList>
    </citation>
    <scope>NUCLEOTIDE SEQUENCE [LARGE SCALE GENOMIC DNA]</scope>
    <source>
        <strain evidence="9 10">BN140010</strain>
    </source>
</reference>
<evidence type="ECO:0000256" key="1">
    <source>
        <dbReference type="ARBA" id="ARBA00008136"/>
    </source>
</evidence>